<comment type="similarity">
    <text evidence="8">Belongs to the type IA topoisomerase family.</text>
</comment>
<evidence type="ECO:0000256" key="8">
    <source>
        <dbReference type="RuleBase" id="RU362092"/>
    </source>
</evidence>
<dbReference type="GO" id="GO:0003677">
    <property type="term" value="F:DNA binding"/>
    <property type="evidence" value="ECO:0007669"/>
    <property type="project" value="UniProtKB-KW"/>
</dbReference>
<dbReference type="AlphaFoldDB" id="A0A9N9NWS4"/>
<dbReference type="EC" id="5.6.2.1" evidence="8"/>
<dbReference type="InterPro" id="IPR013824">
    <property type="entry name" value="Topo_IA_cen_sub1"/>
</dbReference>
<dbReference type="Pfam" id="PF06839">
    <property type="entry name" value="Zn_ribbon_GRF"/>
    <property type="match status" value="1"/>
</dbReference>
<comment type="caution">
    <text evidence="12">The sequence shown here is derived from an EMBL/GenBank/DDBJ whole genome shotgun (WGS) entry which is preliminary data.</text>
</comment>
<dbReference type="InterPro" id="IPR003602">
    <property type="entry name" value="Topo_IA_DNA-bd_dom"/>
</dbReference>
<evidence type="ECO:0000313" key="12">
    <source>
        <dbReference type="EMBL" id="CAG8767729.1"/>
    </source>
</evidence>
<dbReference type="InterPro" id="IPR010666">
    <property type="entry name" value="Znf_GRF"/>
</dbReference>
<evidence type="ECO:0000256" key="5">
    <source>
        <dbReference type="ARBA" id="ARBA00023125"/>
    </source>
</evidence>
<feature type="region of interest" description="Disordered" evidence="9">
    <location>
        <begin position="215"/>
        <end position="234"/>
    </location>
</feature>
<feature type="non-terminal residue" evidence="12">
    <location>
        <position position="1"/>
    </location>
</feature>
<dbReference type="OrthoDB" id="430051at2759"/>
<proteinExistence type="inferred from homology"/>
<dbReference type="SMART" id="SM00437">
    <property type="entry name" value="TOP1Ac"/>
    <property type="match status" value="1"/>
</dbReference>
<dbReference type="Pfam" id="PF01131">
    <property type="entry name" value="Topoisom_bac"/>
    <property type="match status" value="1"/>
</dbReference>
<evidence type="ECO:0000256" key="6">
    <source>
        <dbReference type="ARBA" id="ARBA00023235"/>
    </source>
</evidence>
<evidence type="ECO:0000259" key="11">
    <source>
        <dbReference type="PROSITE" id="PS52039"/>
    </source>
</evidence>
<dbReference type="InterPro" id="IPR000380">
    <property type="entry name" value="Topo_IA"/>
</dbReference>
<dbReference type="Gene3D" id="2.70.20.10">
    <property type="entry name" value="Topoisomerase I, domain 3"/>
    <property type="match status" value="1"/>
</dbReference>
<comment type="catalytic activity">
    <reaction evidence="8">
        <text>ATP-independent breakage of single-stranded DNA, followed by passage and rejoining.</text>
        <dbReference type="EC" id="5.6.2.1"/>
    </reaction>
</comment>
<evidence type="ECO:0000256" key="4">
    <source>
        <dbReference type="ARBA" id="ARBA00023029"/>
    </source>
</evidence>
<keyword evidence="5 8" id="KW-0238">DNA-binding</keyword>
<dbReference type="GO" id="GO:0006281">
    <property type="term" value="P:DNA repair"/>
    <property type="evidence" value="ECO:0007669"/>
    <property type="project" value="TreeGrafter"/>
</dbReference>
<dbReference type="GO" id="GO:0005634">
    <property type="term" value="C:nucleus"/>
    <property type="evidence" value="ECO:0007669"/>
    <property type="project" value="TreeGrafter"/>
</dbReference>
<protein>
    <recommendedName>
        <fullName evidence="8">DNA topoisomerase</fullName>
        <ecNumber evidence="8">5.6.2.1</ecNumber>
    </recommendedName>
</protein>
<keyword evidence="2 7" id="KW-0863">Zinc-finger</keyword>
<feature type="non-terminal residue" evidence="12">
    <location>
        <position position="234"/>
    </location>
</feature>
<evidence type="ECO:0000256" key="9">
    <source>
        <dbReference type="SAM" id="MobiDB-lite"/>
    </source>
</evidence>
<dbReference type="Gene3D" id="1.10.460.10">
    <property type="entry name" value="Topoisomerase I, domain 2"/>
    <property type="match status" value="1"/>
</dbReference>
<evidence type="ECO:0000256" key="7">
    <source>
        <dbReference type="PROSITE-ProRule" id="PRU01343"/>
    </source>
</evidence>
<evidence type="ECO:0000256" key="1">
    <source>
        <dbReference type="ARBA" id="ARBA00022723"/>
    </source>
</evidence>
<evidence type="ECO:0000256" key="3">
    <source>
        <dbReference type="ARBA" id="ARBA00022833"/>
    </source>
</evidence>
<dbReference type="InterPro" id="IPR013497">
    <property type="entry name" value="Topo_IA_cen"/>
</dbReference>
<comment type="function">
    <text evidence="8">Introduces a single-strand break via transesterification at a target site in duplex DNA. Releases the supercoiling and torsional tension of DNA introduced during the DNA replication and transcription by transiently cleaving and rejoining one strand of the DNA duplex. The scissile phosphodiester is attacked by the catalytic tyrosine of the enzyme, resulting in the formation of a DNA-(5'-phosphotyrosyl)-enzyme intermediate and the expulsion of a 3'-OH DNA strand.</text>
</comment>
<keyword evidence="4 8" id="KW-0799">Topoisomerase</keyword>
<dbReference type="GO" id="GO:0031422">
    <property type="term" value="C:RecQ family helicase-topoisomerase III complex"/>
    <property type="evidence" value="ECO:0007669"/>
    <property type="project" value="TreeGrafter"/>
</dbReference>
<dbReference type="SUPFAM" id="SSF56712">
    <property type="entry name" value="Prokaryotic type I DNA topoisomerase"/>
    <property type="match status" value="1"/>
</dbReference>
<dbReference type="PANTHER" id="PTHR11390:SF21">
    <property type="entry name" value="DNA TOPOISOMERASE 3-ALPHA"/>
    <property type="match status" value="1"/>
</dbReference>
<feature type="domain" description="Topo IA-type catalytic" evidence="11">
    <location>
        <begin position="1"/>
        <end position="234"/>
    </location>
</feature>
<reference evidence="12" key="1">
    <citation type="submission" date="2021-06" db="EMBL/GenBank/DDBJ databases">
        <authorList>
            <person name="Kallberg Y."/>
            <person name="Tangrot J."/>
            <person name="Rosling A."/>
        </authorList>
    </citation>
    <scope>NUCLEOTIDE SEQUENCE</scope>
    <source>
        <strain evidence="12">IN212</strain>
    </source>
</reference>
<dbReference type="PROSITE" id="PS52039">
    <property type="entry name" value="TOPO_IA_2"/>
    <property type="match status" value="1"/>
</dbReference>
<feature type="domain" description="GRF-type" evidence="10">
    <location>
        <begin position="176"/>
        <end position="217"/>
    </location>
</feature>
<accession>A0A9N9NWS4</accession>
<evidence type="ECO:0000313" key="13">
    <source>
        <dbReference type="Proteomes" id="UP000789396"/>
    </source>
</evidence>
<keyword evidence="6 8" id="KW-0413">Isomerase</keyword>
<dbReference type="InterPro" id="IPR023405">
    <property type="entry name" value="Topo_IA_core_domain"/>
</dbReference>
<dbReference type="EMBL" id="CAJVPZ010044556">
    <property type="protein sequence ID" value="CAG8767729.1"/>
    <property type="molecule type" value="Genomic_DNA"/>
</dbReference>
<dbReference type="PANTHER" id="PTHR11390">
    <property type="entry name" value="PROKARYOTIC DNA TOPOISOMERASE"/>
    <property type="match status" value="1"/>
</dbReference>
<evidence type="ECO:0000256" key="2">
    <source>
        <dbReference type="ARBA" id="ARBA00022771"/>
    </source>
</evidence>
<dbReference type="Gene3D" id="1.10.290.10">
    <property type="entry name" value="Topoisomerase I, domain 4"/>
    <property type="match status" value="1"/>
</dbReference>
<dbReference type="GO" id="GO:0003917">
    <property type="term" value="F:DNA topoisomerase type I (single strand cut, ATP-independent) activity"/>
    <property type="evidence" value="ECO:0007669"/>
    <property type="project" value="UniProtKB-EC"/>
</dbReference>
<dbReference type="InterPro" id="IPR013825">
    <property type="entry name" value="Topo_IA_cen_sub2"/>
</dbReference>
<dbReference type="GO" id="GO:0008270">
    <property type="term" value="F:zinc ion binding"/>
    <property type="evidence" value="ECO:0007669"/>
    <property type="project" value="UniProtKB-KW"/>
</dbReference>
<keyword evidence="1" id="KW-0479">Metal-binding</keyword>
<keyword evidence="3" id="KW-0862">Zinc</keyword>
<sequence>PTLYASDLTGDELKVYEFVVRRFLACCSDHAVGHETTIEIKLWEEKFTAKGMNYLDVYPYDRWGESNLPNFQKGETFIPTTCEMREGRTSPPEYLTEADLISIMDQNGIEDVIKDSLSMYKDMYIKTNENVQKLIQLENRPNPVNHVHPVQPIRRPFQPSAVATQSGSRQSDHPKCQCGLYAASNKTKSPGVNHGRPYFSCPKAGKKCNFFQWADGGPNSGSGTRRTHTTSDGN</sequence>
<dbReference type="GO" id="GO:0006265">
    <property type="term" value="P:DNA topological change"/>
    <property type="evidence" value="ECO:0007669"/>
    <property type="project" value="InterPro"/>
</dbReference>
<dbReference type="GO" id="GO:0006310">
    <property type="term" value="P:DNA recombination"/>
    <property type="evidence" value="ECO:0007669"/>
    <property type="project" value="TreeGrafter"/>
</dbReference>
<dbReference type="PROSITE" id="PS51999">
    <property type="entry name" value="ZF_GRF"/>
    <property type="match status" value="1"/>
</dbReference>
<name>A0A9N9NWS4_9GLOM</name>
<evidence type="ECO:0000259" key="10">
    <source>
        <dbReference type="PROSITE" id="PS51999"/>
    </source>
</evidence>
<gene>
    <name evidence="12" type="ORF">RFULGI_LOCUS14822</name>
</gene>
<organism evidence="12 13">
    <name type="scientific">Racocetra fulgida</name>
    <dbReference type="NCBI Taxonomy" id="60492"/>
    <lineage>
        <taxon>Eukaryota</taxon>
        <taxon>Fungi</taxon>
        <taxon>Fungi incertae sedis</taxon>
        <taxon>Mucoromycota</taxon>
        <taxon>Glomeromycotina</taxon>
        <taxon>Glomeromycetes</taxon>
        <taxon>Diversisporales</taxon>
        <taxon>Gigasporaceae</taxon>
        <taxon>Racocetra</taxon>
    </lineage>
</organism>
<dbReference type="Proteomes" id="UP000789396">
    <property type="component" value="Unassembled WGS sequence"/>
</dbReference>
<dbReference type="InterPro" id="IPR013826">
    <property type="entry name" value="Topo_IA_cen_sub3"/>
</dbReference>
<keyword evidence="13" id="KW-1185">Reference proteome</keyword>